<feature type="transmembrane region" description="Helical" evidence="1">
    <location>
        <begin position="96"/>
        <end position="129"/>
    </location>
</feature>
<comment type="caution">
    <text evidence="3">The sequence shown here is derived from an EMBL/GenBank/DDBJ whole genome shotgun (WGS) entry which is preliminary data.</text>
</comment>
<dbReference type="Pfam" id="PF13273">
    <property type="entry name" value="DUF4064"/>
    <property type="match status" value="1"/>
</dbReference>
<dbReference type="AlphaFoldDB" id="A0A4Q9WE10"/>
<feature type="transmembrane region" description="Helical" evidence="1">
    <location>
        <begin position="64"/>
        <end position="90"/>
    </location>
</feature>
<dbReference type="Proteomes" id="UP000293637">
    <property type="component" value="Unassembled WGS sequence"/>
</dbReference>
<feature type="transmembrane region" description="Helical" evidence="1">
    <location>
        <begin position="12"/>
        <end position="33"/>
    </location>
</feature>
<proteinExistence type="predicted"/>
<organism evidence="3 4">
    <name type="scientific">Staphylococcus lugdunensis</name>
    <dbReference type="NCBI Taxonomy" id="28035"/>
    <lineage>
        <taxon>Bacteria</taxon>
        <taxon>Bacillati</taxon>
        <taxon>Bacillota</taxon>
        <taxon>Bacilli</taxon>
        <taxon>Bacillales</taxon>
        <taxon>Staphylococcaceae</taxon>
        <taxon>Staphylococcus</taxon>
    </lineage>
</organism>
<feature type="domain" description="DUF4064" evidence="2">
    <location>
        <begin position="3"/>
        <end position="109"/>
    </location>
</feature>
<accession>A0A4Q9WE10</accession>
<keyword evidence="1" id="KW-0472">Membrane</keyword>
<gene>
    <name evidence="3" type="ORF">EQ812_02445</name>
</gene>
<evidence type="ECO:0000313" key="3">
    <source>
        <dbReference type="EMBL" id="TBW73685.1"/>
    </source>
</evidence>
<evidence type="ECO:0000259" key="2">
    <source>
        <dbReference type="Pfam" id="PF13273"/>
    </source>
</evidence>
<keyword evidence="1" id="KW-0812">Transmembrane</keyword>
<reference evidence="3 4" key="1">
    <citation type="journal article" date="2019" name="Sci. Transl. Med.">
        <title>Quorum sensing between bacterial species on the skin protects against epidermal injury in atopic dermatitis.</title>
        <authorList>
            <person name="Williams M.R."/>
        </authorList>
    </citation>
    <scope>NUCLEOTIDE SEQUENCE [LARGE SCALE GENOMIC DNA]</scope>
    <source>
        <strain evidence="3 4">E7</strain>
    </source>
</reference>
<keyword evidence="1" id="KW-1133">Transmembrane helix</keyword>
<dbReference type="EMBL" id="SCHB01000001">
    <property type="protein sequence ID" value="TBW73685.1"/>
    <property type="molecule type" value="Genomic_DNA"/>
</dbReference>
<dbReference type="GeneID" id="58091068"/>
<name>A0A4Q9WE10_STALU</name>
<sequence length="159" mass="18006">MIKRTVETVLTWSGIILHAVYFFILLLMSLIFTNDDFKKFMIMKELQRPDENVTLSEAVMSVNVLSTLVTIQAIINIVILVLAIIGVIFIHRRTNVSAILLIIAAALCLLNASWVAFVLWLIASIMLFARKPKTQYDYSYNNMSNPSQVDANDNEHSQS</sequence>
<evidence type="ECO:0000313" key="4">
    <source>
        <dbReference type="Proteomes" id="UP000293637"/>
    </source>
</evidence>
<protein>
    <submittedName>
        <fullName evidence="3">DUF4064 domain-containing protein</fullName>
    </submittedName>
</protein>
<evidence type="ECO:0000256" key="1">
    <source>
        <dbReference type="SAM" id="Phobius"/>
    </source>
</evidence>
<dbReference type="InterPro" id="IPR025273">
    <property type="entry name" value="DUF4064"/>
</dbReference>
<dbReference type="RefSeq" id="WP_002492544.1">
    <property type="nucleotide sequence ID" value="NZ_AP021848.1"/>
</dbReference>